<dbReference type="AlphaFoldDB" id="A0A0G2HUZ5"/>
<proteinExistence type="predicted"/>
<accession>A0A0G2HUZ5</accession>
<name>A0A0G2HUZ5_9PEZI</name>
<evidence type="ECO:0000313" key="2">
    <source>
        <dbReference type="EMBL" id="KKY31865.1"/>
    </source>
</evidence>
<keyword evidence="3" id="KW-1185">Reference proteome</keyword>
<gene>
    <name evidence="2" type="ORF">UCDDA912_g08154</name>
</gene>
<comment type="caution">
    <text evidence="2">The sequence shown here is derived from an EMBL/GenBank/DDBJ whole genome shotgun (WGS) entry which is preliminary data.</text>
</comment>
<dbReference type="Proteomes" id="UP000034680">
    <property type="component" value="Unassembled WGS sequence"/>
</dbReference>
<organism evidence="2 3">
    <name type="scientific">Diaporthe ampelina</name>
    <dbReference type="NCBI Taxonomy" id="1214573"/>
    <lineage>
        <taxon>Eukaryota</taxon>
        <taxon>Fungi</taxon>
        <taxon>Dikarya</taxon>
        <taxon>Ascomycota</taxon>
        <taxon>Pezizomycotina</taxon>
        <taxon>Sordariomycetes</taxon>
        <taxon>Sordariomycetidae</taxon>
        <taxon>Diaporthales</taxon>
        <taxon>Diaporthaceae</taxon>
        <taxon>Diaporthe</taxon>
    </lineage>
</organism>
<dbReference type="OrthoDB" id="5186284at2759"/>
<reference evidence="2 3" key="1">
    <citation type="submission" date="2015-05" db="EMBL/GenBank/DDBJ databases">
        <title>Distinctive expansion of gene families associated with plant cell wall degradation and secondary metabolism in the genomes of grapevine trunk pathogens.</title>
        <authorList>
            <person name="Lawrence D.P."/>
            <person name="Travadon R."/>
            <person name="Rolshausen P.E."/>
            <person name="Baumgartner K."/>
        </authorList>
    </citation>
    <scope>NUCLEOTIDE SEQUENCE [LARGE SCALE GENOMIC DNA]</scope>
    <source>
        <strain evidence="2">DA912</strain>
    </source>
</reference>
<keyword evidence="1" id="KW-0732">Signal</keyword>
<sequence>MKSPAFLQIAILALLGMASTNSLYFFSSGDNCYETITDHIGCWNVTEEHCCHSADPFCVTAALMDSDQITHTTYFTNGSSCAISDQLQNYDRCITSDNCCLYLPVAQDNSKCSAFWHWGEPSPDPNDQGEWDVHTVTERPCVQPNFLAYNDGLTARKILIPDGKLDHVVEMYSRSDFGALGRYETLGGDGG</sequence>
<evidence type="ECO:0008006" key="4">
    <source>
        <dbReference type="Google" id="ProtNLM"/>
    </source>
</evidence>
<protein>
    <recommendedName>
        <fullName evidence="4">Small secreted protein</fullName>
    </recommendedName>
</protein>
<feature type="chain" id="PRO_5002545491" description="Small secreted protein" evidence="1">
    <location>
        <begin position="21"/>
        <end position="191"/>
    </location>
</feature>
<evidence type="ECO:0000256" key="1">
    <source>
        <dbReference type="SAM" id="SignalP"/>
    </source>
</evidence>
<evidence type="ECO:0000313" key="3">
    <source>
        <dbReference type="Proteomes" id="UP000034680"/>
    </source>
</evidence>
<feature type="signal peptide" evidence="1">
    <location>
        <begin position="1"/>
        <end position="20"/>
    </location>
</feature>
<dbReference type="EMBL" id="LCUC01000353">
    <property type="protein sequence ID" value="KKY31865.1"/>
    <property type="molecule type" value="Genomic_DNA"/>
</dbReference>
<reference evidence="2 3" key="2">
    <citation type="submission" date="2015-05" db="EMBL/GenBank/DDBJ databases">
        <authorList>
            <person name="Morales-Cruz A."/>
            <person name="Amrine K.C."/>
            <person name="Cantu D."/>
        </authorList>
    </citation>
    <scope>NUCLEOTIDE SEQUENCE [LARGE SCALE GENOMIC DNA]</scope>
    <source>
        <strain evidence="2">DA912</strain>
    </source>
</reference>